<reference evidence="1" key="1">
    <citation type="journal article" date="2014" name="Front. Microbiol.">
        <title>High frequency of phylogenetically diverse reductive dehalogenase-homologous genes in deep subseafloor sedimentary metagenomes.</title>
        <authorList>
            <person name="Kawai M."/>
            <person name="Futagami T."/>
            <person name="Toyoda A."/>
            <person name="Takaki Y."/>
            <person name="Nishi S."/>
            <person name="Hori S."/>
            <person name="Arai W."/>
            <person name="Tsubouchi T."/>
            <person name="Morono Y."/>
            <person name="Uchiyama I."/>
            <person name="Ito T."/>
            <person name="Fujiyama A."/>
            <person name="Inagaki F."/>
            <person name="Takami H."/>
        </authorList>
    </citation>
    <scope>NUCLEOTIDE SEQUENCE</scope>
    <source>
        <strain evidence="1">Expedition CK06-06</strain>
    </source>
</reference>
<dbReference type="AlphaFoldDB" id="X1CAN2"/>
<comment type="caution">
    <text evidence="1">The sequence shown here is derived from an EMBL/GenBank/DDBJ whole genome shotgun (WGS) entry which is preliminary data.</text>
</comment>
<evidence type="ECO:0000313" key="1">
    <source>
        <dbReference type="EMBL" id="GAG90307.1"/>
    </source>
</evidence>
<accession>X1CAN2</accession>
<dbReference type="Pfam" id="PF10109">
    <property type="entry name" value="Phage_TAC_7"/>
    <property type="match status" value="1"/>
</dbReference>
<proteinExistence type="predicted"/>
<gene>
    <name evidence="1" type="ORF">S01H4_50080</name>
</gene>
<dbReference type="InterPro" id="IPR019289">
    <property type="entry name" value="Phage_tail_E/E"/>
</dbReference>
<sequence>MAAFAATPPSIATGNVILVDISALMHGRLEYKDEVFKQTLLKPITGKKEITVLEIKEPTGVQLRGMSEVKKKNDDVGKAMSILGEVTGLGLPVINKLGSRDLMLSVGVISLFL</sequence>
<protein>
    <submittedName>
        <fullName evidence="1">Uncharacterized protein</fullName>
    </submittedName>
</protein>
<dbReference type="EMBL" id="BART01028392">
    <property type="protein sequence ID" value="GAG90307.1"/>
    <property type="molecule type" value="Genomic_DNA"/>
</dbReference>
<organism evidence="1">
    <name type="scientific">marine sediment metagenome</name>
    <dbReference type="NCBI Taxonomy" id="412755"/>
    <lineage>
        <taxon>unclassified sequences</taxon>
        <taxon>metagenomes</taxon>
        <taxon>ecological metagenomes</taxon>
    </lineage>
</organism>
<name>X1CAN2_9ZZZZ</name>